<sequence>MTSLLSEKTAIVTGASSGIGRSIARTFAEHGADVVVADVREEPREGGSPTHELIERDTDASATYVDCDVSSLDDLEAMIDEADRFGGVDVLVNNAGIFRPEEYLEVTPDDYETLMDVNVKGTFFGSQLAAERMIENDGGRIINVSSTAGLVGNGGYVTYCVSKGALRLLTYALAHRLGPEGIHVNVIHPGGVETSMMEDAQMGPEALGEFVQAIPTRRIGEPDDIAGAALFLASDLASYVNGESLVVDGGYTHTG</sequence>
<dbReference type="Proteomes" id="UP000199112">
    <property type="component" value="Unassembled WGS sequence"/>
</dbReference>
<protein>
    <submittedName>
        <fullName evidence="4">NAD(P)-dependent dehydrogenase, short-chain alcohol dehydrogenase family</fullName>
    </submittedName>
</protein>
<organism evidence="4 5">
    <name type="scientific">Natronorubrum sediminis</name>
    <dbReference type="NCBI Taxonomy" id="640943"/>
    <lineage>
        <taxon>Archaea</taxon>
        <taxon>Methanobacteriati</taxon>
        <taxon>Methanobacteriota</taxon>
        <taxon>Stenosarchaea group</taxon>
        <taxon>Halobacteria</taxon>
        <taxon>Halobacteriales</taxon>
        <taxon>Natrialbaceae</taxon>
        <taxon>Natronorubrum</taxon>
    </lineage>
</organism>
<keyword evidence="5" id="KW-1185">Reference proteome</keyword>
<evidence type="ECO:0000256" key="1">
    <source>
        <dbReference type="ARBA" id="ARBA00006484"/>
    </source>
</evidence>
<dbReference type="GO" id="GO:0006633">
    <property type="term" value="P:fatty acid biosynthetic process"/>
    <property type="evidence" value="ECO:0007669"/>
    <property type="project" value="TreeGrafter"/>
</dbReference>
<dbReference type="InterPro" id="IPR002347">
    <property type="entry name" value="SDR_fam"/>
</dbReference>
<dbReference type="PANTHER" id="PTHR42760">
    <property type="entry name" value="SHORT-CHAIN DEHYDROGENASES/REDUCTASES FAMILY MEMBER"/>
    <property type="match status" value="1"/>
</dbReference>
<dbReference type="AlphaFoldDB" id="A0A1H6FZM2"/>
<gene>
    <name evidence="4" type="ORF">SAMN04487967_2090</name>
</gene>
<reference evidence="5" key="1">
    <citation type="submission" date="2016-10" db="EMBL/GenBank/DDBJ databases">
        <authorList>
            <person name="Varghese N."/>
            <person name="Submissions S."/>
        </authorList>
    </citation>
    <scope>NUCLEOTIDE SEQUENCE [LARGE SCALE GENOMIC DNA]</scope>
    <source>
        <strain evidence="5">CGMCC 1.8981</strain>
    </source>
</reference>
<dbReference type="InterPro" id="IPR057326">
    <property type="entry name" value="KR_dom"/>
</dbReference>
<keyword evidence="2" id="KW-0560">Oxidoreductase</keyword>
<evidence type="ECO:0000313" key="4">
    <source>
        <dbReference type="EMBL" id="SEH15463.1"/>
    </source>
</evidence>
<feature type="domain" description="Ketoreductase" evidence="3">
    <location>
        <begin position="8"/>
        <end position="200"/>
    </location>
</feature>
<evidence type="ECO:0000313" key="5">
    <source>
        <dbReference type="Proteomes" id="UP000199112"/>
    </source>
</evidence>
<dbReference type="InterPro" id="IPR036291">
    <property type="entry name" value="NAD(P)-bd_dom_sf"/>
</dbReference>
<comment type="similarity">
    <text evidence="1">Belongs to the short-chain dehydrogenases/reductases (SDR) family.</text>
</comment>
<evidence type="ECO:0000259" key="3">
    <source>
        <dbReference type="SMART" id="SM00822"/>
    </source>
</evidence>
<dbReference type="PROSITE" id="PS00061">
    <property type="entry name" value="ADH_SHORT"/>
    <property type="match status" value="1"/>
</dbReference>
<dbReference type="GO" id="GO:0016616">
    <property type="term" value="F:oxidoreductase activity, acting on the CH-OH group of donors, NAD or NADP as acceptor"/>
    <property type="evidence" value="ECO:0007669"/>
    <property type="project" value="TreeGrafter"/>
</dbReference>
<name>A0A1H6FZM2_9EURY</name>
<dbReference type="FunFam" id="3.40.50.720:FF:000084">
    <property type="entry name" value="Short-chain dehydrogenase reductase"/>
    <property type="match status" value="1"/>
</dbReference>
<dbReference type="EMBL" id="FNWL01000002">
    <property type="protein sequence ID" value="SEH15463.1"/>
    <property type="molecule type" value="Genomic_DNA"/>
</dbReference>
<proteinExistence type="inferred from homology"/>
<dbReference type="NCBIfam" id="NF005559">
    <property type="entry name" value="PRK07231.1"/>
    <property type="match status" value="1"/>
</dbReference>
<dbReference type="Gene3D" id="3.40.50.720">
    <property type="entry name" value="NAD(P)-binding Rossmann-like Domain"/>
    <property type="match status" value="1"/>
</dbReference>
<dbReference type="InterPro" id="IPR020904">
    <property type="entry name" value="Sc_DH/Rdtase_CS"/>
</dbReference>
<dbReference type="RefSeq" id="WP_090506949.1">
    <property type="nucleotide sequence ID" value="NZ_FNWL01000002.1"/>
</dbReference>
<dbReference type="CDD" id="cd05233">
    <property type="entry name" value="SDR_c"/>
    <property type="match status" value="1"/>
</dbReference>
<dbReference type="PRINTS" id="PR00080">
    <property type="entry name" value="SDRFAMILY"/>
</dbReference>
<dbReference type="GO" id="GO:0048038">
    <property type="term" value="F:quinone binding"/>
    <property type="evidence" value="ECO:0007669"/>
    <property type="project" value="TreeGrafter"/>
</dbReference>
<dbReference type="PANTHER" id="PTHR42760:SF133">
    <property type="entry name" value="3-OXOACYL-[ACYL-CARRIER-PROTEIN] REDUCTASE"/>
    <property type="match status" value="1"/>
</dbReference>
<dbReference type="OrthoDB" id="24596at2157"/>
<accession>A0A1H6FZM2</accession>
<dbReference type="PRINTS" id="PR00081">
    <property type="entry name" value="GDHRDH"/>
</dbReference>
<dbReference type="SMART" id="SM00822">
    <property type="entry name" value="PKS_KR"/>
    <property type="match status" value="1"/>
</dbReference>
<evidence type="ECO:0000256" key="2">
    <source>
        <dbReference type="ARBA" id="ARBA00023002"/>
    </source>
</evidence>
<dbReference type="SUPFAM" id="SSF51735">
    <property type="entry name" value="NAD(P)-binding Rossmann-fold domains"/>
    <property type="match status" value="1"/>
</dbReference>
<dbReference type="Pfam" id="PF13561">
    <property type="entry name" value="adh_short_C2"/>
    <property type="match status" value="1"/>
</dbReference>